<keyword evidence="8" id="KW-0053">Apoptosis</keyword>
<organism evidence="23 24">
    <name type="scientific">Sus scrofa</name>
    <name type="common">Pig</name>
    <dbReference type="NCBI Taxonomy" id="9823"/>
    <lineage>
        <taxon>Eukaryota</taxon>
        <taxon>Metazoa</taxon>
        <taxon>Chordata</taxon>
        <taxon>Craniata</taxon>
        <taxon>Vertebrata</taxon>
        <taxon>Euteleostomi</taxon>
        <taxon>Mammalia</taxon>
        <taxon>Eutheria</taxon>
        <taxon>Laurasiatheria</taxon>
        <taxon>Artiodactyla</taxon>
        <taxon>Suina</taxon>
        <taxon>Suidae</taxon>
        <taxon>Sus</taxon>
    </lineage>
</organism>
<comment type="catalytic activity">
    <reaction evidence="1">
        <text>Cleaves type-1 transmembrane domains using a catalytic dyad composed of serine and histidine that are contributed by different transmembrane domains.</text>
        <dbReference type="EC" id="3.4.21.105"/>
    </reaction>
</comment>
<dbReference type="GO" id="GO:0043066">
    <property type="term" value="P:negative regulation of apoptotic process"/>
    <property type="evidence" value="ECO:0007669"/>
    <property type="project" value="UniProtKB-ARBA"/>
</dbReference>
<evidence type="ECO:0000256" key="8">
    <source>
        <dbReference type="ARBA" id="ARBA00022703"/>
    </source>
</evidence>
<evidence type="ECO:0000256" key="5">
    <source>
        <dbReference type="ARBA" id="ARBA00013039"/>
    </source>
</evidence>
<accession>A0A8D0P0T4</accession>
<feature type="domain" description="Peptidase S54 rhomboid" evidence="22">
    <location>
        <begin position="63"/>
        <end position="207"/>
    </location>
</feature>
<name>A0A8D0P0T4_PIG</name>
<evidence type="ECO:0000256" key="7">
    <source>
        <dbReference type="ARBA" id="ARBA00022692"/>
    </source>
</evidence>
<dbReference type="GO" id="GO:0033619">
    <property type="term" value="P:membrane protein proteolysis"/>
    <property type="evidence" value="ECO:0007669"/>
    <property type="project" value="UniProtKB-ARBA"/>
</dbReference>
<evidence type="ECO:0000256" key="6">
    <source>
        <dbReference type="ARBA" id="ARBA00022670"/>
    </source>
</evidence>
<keyword evidence="6" id="KW-0645">Protease</keyword>
<feature type="transmembrane region" description="Helical" evidence="21">
    <location>
        <begin position="103"/>
        <end position="122"/>
    </location>
</feature>
<dbReference type="GO" id="GO:0007283">
    <property type="term" value="P:spermatogenesis"/>
    <property type="evidence" value="ECO:0007669"/>
    <property type="project" value="UniProtKB-KW"/>
</dbReference>
<evidence type="ECO:0000313" key="23">
    <source>
        <dbReference type="Ensembl" id="ENSSSCP00015026742.1"/>
    </source>
</evidence>
<evidence type="ECO:0000256" key="20">
    <source>
        <dbReference type="SAM" id="MobiDB-lite"/>
    </source>
</evidence>
<dbReference type="Pfam" id="PF01694">
    <property type="entry name" value="Rhomboid"/>
    <property type="match status" value="1"/>
</dbReference>
<dbReference type="FunFam" id="1.20.1540.10:FF:000009">
    <property type="entry name" value="Rhomboid domain containing 1"/>
    <property type="match status" value="1"/>
</dbReference>
<evidence type="ECO:0000256" key="3">
    <source>
        <dbReference type="ARBA" id="ARBA00004477"/>
    </source>
</evidence>
<dbReference type="Ensembl" id="ENSSSCT00015066701.1">
    <property type="protein sequence ID" value="ENSSSCP00015026742.1"/>
    <property type="gene ID" value="ENSSSCG00015049846.1"/>
</dbReference>
<evidence type="ECO:0000256" key="21">
    <source>
        <dbReference type="SAM" id="Phobius"/>
    </source>
</evidence>
<dbReference type="Proteomes" id="UP000694726">
    <property type="component" value="Unplaced"/>
</dbReference>
<dbReference type="PANTHER" id="PTHR43066">
    <property type="entry name" value="RHOMBOID-RELATED PROTEIN"/>
    <property type="match status" value="1"/>
</dbReference>
<keyword evidence="7 21" id="KW-0812">Transmembrane</keyword>
<keyword evidence="11" id="KW-0256">Endoplasmic reticulum</keyword>
<evidence type="ECO:0000256" key="19">
    <source>
        <dbReference type="ARBA" id="ARBA00083322"/>
    </source>
</evidence>
<dbReference type="InterPro" id="IPR022764">
    <property type="entry name" value="Peptidase_S54_rhomboid_dom"/>
</dbReference>
<evidence type="ECO:0000256" key="9">
    <source>
        <dbReference type="ARBA" id="ARBA00022782"/>
    </source>
</evidence>
<keyword evidence="10" id="KW-0378">Hydrolase</keyword>
<dbReference type="InterPro" id="IPR035952">
    <property type="entry name" value="Rhomboid-like_sf"/>
</dbReference>
<dbReference type="SUPFAM" id="SSF144091">
    <property type="entry name" value="Rhomboid-like"/>
    <property type="match status" value="1"/>
</dbReference>
<evidence type="ECO:0000259" key="22">
    <source>
        <dbReference type="Pfam" id="PF01694"/>
    </source>
</evidence>
<evidence type="ECO:0000256" key="13">
    <source>
        <dbReference type="ARBA" id="ARBA00022871"/>
    </source>
</evidence>
<evidence type="ECO:0000256" key="16">
    <source>
        <dbReference type="ARBA" id="ARBA00023136"/>
    </source>
</evidence>
<dbReference type="GO" id="GO:0005789">
    <property type="term" value="C:endoplasmic reticulum membrane"/>
    <property type="evidence" value="ECO:0007669"/>
    <property type="project" value="UniProtKB-SubCell"/>
</dbReference>
<proteinExistence type="inferred from homology"/>
<dbReference type="AlphaFoldDB" id="A0A8D0P0T4"/>
<evidence type="ECO:0000256" key="10">
    <source>
        <dbReference type="ARBA" id="ARBA00022801"/>
    </source>
</evidence>
<evidence type="ECO:0000256" key="18">
    <source>
        <dbReference type="ARBA" id="ARBA00076116"/>
    </source>
</evidence>
<dbReference type="Proteomes" id="UP000694720">
    <property type="component" value="Unplaced"/>
</dbReference>
<dbReference type="EC" id="3.4.21.105" evidence="5"/>
<dbReference type="PANTHER" id="PTHR43066:SF14">
    <property type="entry name" value="RHOMBOID-RELATED PROTEIN 4"/>
    <property type="match status" value="1"/>
</dbReference>
<keyword evidence="13" id="KW-0744">Spermatogenesis</keyword>
<evidence type="ECO:0000256" key="14">
    <source>
        <dbReference type="ARBA" id="ARBA00022989"/>
    </source>
</evidence>
<dbReference type="GO" id="GO:0034620">
    <property type="term" value="P:cellular response to unfolded protein"/>
    <property type="evidence" value="ECO:0007669"/>
    <property type="project" value="UniProtKB-ARBA"/>
</dbReference>
<evidence type="ECO:0000256" key="1">
    <source>
        <dbReference type="ARBA" id="ARBA00000156"/>
    </source>
</evidence>
<keyword evidence="12" id="KW-0720">Serine protease</keyword>
<evidence type="ECO:0000256" key="17">
    <source>
        <dbReference type="ARBA" id="ARBA00069180"/>
    </source>
</evidence>
<dbReference type="GO" id="GO:0004252">
    <property type="term" value="F:serine-type endopeptidase activity"/>
    <property type="evidence" value="ECO:0007669"/>
    <property type="project" value="InterPro"/>
</dbReference>
<keyword evidence="9" id="KW-0221">Differentiation</keyword>
<sequence>MQRRSRGINVGLLLLLSQIYHVGINNIPPVTVATLALNIWFFLNPLKPLFSSCLSVEKCYQQKDWQRLLLSPLHHVDDWHLYFNMASMLWKGINLERRLGSRWFAYVIATFSLLTGVVYLLLEFALAELLDEPGFRRNCAVGFSGVLFALKVLNNHYCPGGFVNVLGFPVPNKFACWAELLAIHFISPGTSFAGHLAGILVGLMYTCGPLKKIMEACAGIFPSNIDYPGQQYYYNNSGYSGYQDYRPSGRPGSYEEGPRNYDAYTAGLSEEEQLEQALRASLWDRVSVKGAGAGKGRKTVESSPALFSRPGSVGASQPVRPHLGSQLSLRHQ</sequence>
<dbReference type="Gene3D" id="1.20.1540.10">
    <property type="entry name" value="Rhomboid-like"/>
    <property type="match status" value="1"/>
</dbReference>
<feature type="region of interest" description="Disordered" evidence="20">
    <location>
        <begin position="292"/>
        <end position="332"/>
    </location>
</feature>
<dbReference type="GO" id="GO:0030154">
    <property type="term" value="P:cell differentiation"/>
    <property type="evidence" value="ECO:0007669"/>
    <property type="project" value="UniProtKB-KW"/>
</dbReference>
<keyword evidence="14 21" id="KW-1133">Transmembrane helix</keyword>
<reference evidence="23" key="1">
    <citation type="submission" date="2025-05" db="UniProtKB">
        <authorList>
            <consortium name="Ensembl"/>
        </authorList>
    </citation>
    <scope>IDENTIFICATION</scope>
</reference>
<dbReference type="GO" id="GO:0031966">
    <property type="term" value="C:mitochondrial membrane"/>
    <property type="evidence" value="ECO:0007669"/>
    <property type="project" value="UniProtKB-SubCell"/>
</dbReference>
<evidence type="ECO:0000256" key="12">
    <source>
        <dbReference type="ARBA" id="ARBA00022825"/>
    </source>
</evidence>
<evidence type="ECO:0000256" key="11">
    <source>
        <dbReference type="ARBA" id="ARBA00022824"/>
    </source>
</evidence>
<evidence type="ECO:0000256" key="2">
    <source>
        <dbReference type="ARBA" id="ARBA00004225"/>
    </source>
</evidence>
<dbReference type="GO" id="GO:0051247">
    <property type="term" value="P:positive regulation of protein metabolic process"/>
    <property type="evidence" value="ECO:0007669"/>
    <property type="project" value="UniProtKB-ARBA"/>
</dbReference>
<comment type="similarity">
    <text evidence="4">Belongs to the peptidase S54 family.</text>
</comment>
<feature type="transmembrane region" description="Helical" evidence="21">
    <location>
        <begin position="181"/>
        <end position="205"/>
    </location>
</feature>
<keyword evidence="16 21" id="KW-0472">Membrane</keyword>
<dbReference type="Ensembl" id="ENSSSCT00035038914.1">
    <property type="protein sequence ID" value="ENSSSCP00035015551.1"/>
    <property type="gene ID" value="ENSSSCG00035029355.1"/>
</dbReference>
<evidence type="ECO:0000256" key="4">
    <source>
        <dbReference type="ARBA" id="ARBA00009045"/>
    </source>
</evidence>
<evidence type="ECO:0000256" key="15">
    <source>
        <dbReference type="ARBA" id="ARBA00023128"/>
    </source>
</evidence>
<protein>
    <recommendedName>
        <fullName evidence="17">Rhomboid-related protein 4</fullName>
        <ecNumber evidence="5">3.4.21.105</ecNumber>
    </recommendedName>
    <alternativeName>
        <fullName evidence="18">Rhomboid domain-containing protein 1</fullName>
    </alternativeName>
    <alternativeName>
        <fullName evidence="19">Rhomboid-like protein 4</fullName>
    </alternativeName>
</protein>
<evidence type="ECO:0000313" key="24">
    <source>
        <dbReference type="Proteomes" id="UP000694726"/>
    </source>
</evidence>
<keyword evidence="15" id="KW-0496">Mitochondrion</keyword>
<comment type="subcellular location">
    <subcellularLocation>
        <location evidence="3">Endoplasmic reticulum membrane</location>
        <topology evidence="3">Multi-pass membrane protein</topology>
    </subcellularLocation>
    <subcellularLocation>
        <location evidence="2">Mitochondrion membrane</location>
        <topology evidence="2">Multi-pass membrane protein</topology>
    </subcellularLocation>
</comment>
<dbReference type="GO" id="GO:0006915">
    <property type="term" value="P:apoptotic process"/>
    <property type="evidence" value="ECO:0007669"/>
    <property type="project" value="UniProtKB-KW"/>
</dbReference>